<dbReference type="PRINTS" id="PR00081">
    <property type="entry name" value="GDHRDH"/>
</dbReference>
<dbReference type="CDD" id="cd05346">
    <property type="entry name" value="SDR_c5"/>
    <property type="match status" value="1"/>
</dbReference>
<comment type="similarity">
    <text evidence="1 3">Belongs to the short-chain dehydrogenases/reductases (SDR) family.</text>
</comment>
<accession>A0A7X6MYK1</accession>
<dbReference type="InterPro" id="IPR020904">
    <property type="entry name" value="Sc_DH/Rdtase_CS"/>
</dbReference>
<proteinExistence type="inferred from homology"/>
<evidence type="ECO:0000313" key="5">
    <source>
        <dbReference type="Proteomes" id="UP000522720"/>
    </source>
</evidence>
<dbReference type="SUPFAM" id="SSF51735">
    <property type="entry name" value="NAD(P)-binding Rossmann-fold domains"/>
    <property type="match status" value="1"/>
</dbReference>
<dbReference type="AlphaFoldDB" id="A0A7X6MYK1"/>
<dbReference type="Pfam" id="PF00106">
    <property type="entry name" value="adh_short"/>
    <property type="match status" value="1"/>
</dbReference>
<dbReference type="EMBL" id="JAAXPR010000014">
    <property type="protein sequence ID" value="NKZ20745.1"/>
    <property type="molecule type" value="Genomic_DNA"/>
</dbReference>
<dbReference type="InterPro" id="IPR036291">
    <property type="entry name" value="NAD(P)-bd_dom_sf"/>
</dbReference>
<evidence type="ECO:0000313" key="4">
    <source>
        <dbReference type="EMBL" id="NKZ20745.1"/>
    </source>
</evidence>
<keyword evidence="5" id="KW-1185">Reference proteome</keyword>
<dbReference type="PANTHER" id="PTHR42901">
    <property type="entry name" value="ALCOHOL DEHYDROGENASE"/>
    <property type="match status" value="1"/>
</dbReference>
<protein>
    <submittedName>
        <fullName evidence="4">SDR family oxidoreductase</fullName>
    </submittedName>
</protein>
<name>A0A7X6MYK1_9STRE</name>
<gene>
    <name evidence="4" type="ORF">HF992_07865</name>
</gene>
<dbReference type="PRINTS" id="PR00080">
    <property type="entry name" value="SDRFAMILY"/>
</dbReference>
<organism evidence="4 5">
    <name type="scientific">Streptococcus ovuberis</name>
    <dbReference type="NCBI Taxonomy" id="1936207"/>
    <lineage>
        <taxon>Bacteria</taxon>
        <taxon>Bacillati</taxon>
        <taxon>Bacillota</taxon>
        <taxon>Bacilli</taxon>
        <taxon>Lactobacillales</taxon>
        <taxon>Streptococcaceae</taxon>
        <taxon>Streptococcus</taxon>
    </lineage>
</organism>
<dbReference type="Proteomes" id="UP000522720">
    <property type="component" value="Unassembled WGS sequence"/>
</dbReference>
<sequence length="253" mass="27586">MTEIILVTGASAGFGQAICRLLVDKGYRVIGAARRLEKLQELQGELGDCFYPLKMDVSKTDSIDEALASLPEDWQALTGLVNNAGLALGLEPAHQADFQDWLTMIETNIIGLTYLTKNVLPGMVDRNHGHIINLGSTAGTVPYPGANVYGASKAFVKQFSLNLRADLAGTRLRVTNIEPGLCGGTEFSAVRFKGDQERVDKLYDGAGSIQPEDIAQSVLWVLQQPAHVNINRIELMPVSQTFGPQPIHRDLWD</sequence>
<dbReference type="FunFam" id="3.40.50.720:FF:000047">
    <property type="entry name" value="NADP-dependent L-serine/L-allo-threonine dehydrogenase"/>
    <property type="match status" value="1"/>
</dbReference>
<dbReference type="RefSeq" id="WP_168549492.1">
    <property type="nucleotide sequence ID" value="NZ_JAAXPR010000014.1"/>
</dbReference>
<comment type="caution">
    <text evidence="4">The sequence shown here is derived from an EMBL/GenBank/DDBJ whole genome shotgun (WGS) entry which is preliminary data.</text>
</comment>
<dbReference type="Gene3D" id="3.40.50.720">
    <property type="entry name" value="NAD(P)-binding Rossmann-like Domain"/>
    <property type="match status" value="1"/>
</dbReference>
<evidence type="ECO:0000256" key="1">
    <source>
        <dbReference type="ARBA" id="ARBA00006484"/>
    </source>
</evidence>
<evidence type="ECO:0000256" key="3">
    <source>
        <dbReference type="RuleBase" id="RU000363"/>
    </source>
</evidence>
<evidence type="ECO:0000256" key="2">
    <source>
        <dbReference type="ARBA" id="ARBA00023002"/>
    </source>
</evidence>
<reference evidence="4 5" key="1">
    <citation type="submission" date="2020-04" db="EMBL/GenBank/DDBJ databases">
        <title>MicrobeNet Type strains.</title>
        <authorList>
            <person name="Nicholson A.C."/>
        </authorList>
    </citation>
    <scope>NUCLEOTIDE SEQUENCE [LARGE SCALE GENOMIC DNA]</scope>
    <source>
        <strain evidence="4 5">CCUG 69612</strain>
    </source>
</reference>
<dbReference type="PROSITE" id="PS00061">
    <property type="entry name" value="ADH_SHORT"/>
    <property type="match status" value="1"/>
</dbReference>
<keyword evidence="2" id="KW-0560">Oxidoreductase</keyword>
<dbReference type="InterPro" id="IPR002347">
    <property type="entry name" value="SDR_fam"/>
</dbReference>
<dbReference type="PANTHER" id="PTHR42901:SF1">
    <property type="entry name" value="ALCOHOL DEHYDROGENASE"/>
    <property type="match status" value="1"/>
</dbReference>
<dbReference type="GO" id="GO:0016616">
    <property type="term" value="F:oxidoreductase activity, acting on the CH-OH group of donors, NAD or NADP as acceptor"/>
    <property type="evidence" value="ECO:0007669"/>
    <property type="project" value="UniProtKB-ARBA"/>
</dbReference>